<comment type="subcellular location">
    <subcellularLocation>
        <location evidence="1">Membrane</location>
        <topology evidence="1">Single-pass membrane protein</topology>
    </subcellularLocation>
</comment>
<evidence type="ECO:0000256" key="13">
    <source>
        <dbReference type="SAM" id="SignalP"/>
    </source>
</evidence>
<evidence type="ECO:0000313" key="16">
    <source>
        <dbReference type="EnsemblMetazoa" id="XP_019853753.1"/>
    </source>
</evidence>
<keyword evidence="5 10" id="KW-0067">ATP-binding</keyword>
<dbReference type="KEGG" id="aqu:100636458"/>
<keyword evidence="6" id="KW-0829">Tyrosine-protein kinase</keyword>
<dbReference type="InterPro" id="IPR001245">
    <property type="entry name" value="Ser-Thr/Tyr_kinase_cat_dom"/>
</dbReference>
<reference evidence="16" key="2">
    <citation type="submission" date="2024-06" db="UniProtKB">
        <authorList>
            <consortium name="EnsemblMetazoa"/>
        </authorList>
    </citation>
    <scope>IDENTIFICATION</scope>
</reference>
<evidence type="ECO:0000259" key="15">
    <source>
        <dbReference type="PROSITE" id="PS50287"/>
    </source>
</evidence>
<dbReference type="PROSITE" id="PS50287">
    <property type="entry name" value="SRCR_2"/>
    <property type="match status" value="2"/>
</dbReference>
<comment type="catalytic activity">
    <reaction evidence="8">
        <text>L-tyrosyl-[protein] + ATP = O-phospho-L-tyrosyl-[protein] + ADP + H(+)</text>
        <dbReference type="Rhea" id="RHEA:10596"/>
        <dbReference type="Rhea" id="RHEA-COMP:10136"/>
        <dbReference type="Rhea" id="RHEA-COMP:20101"/>
        <dbReference type="ChEBI" id="CHEBI:15378"/>
        <dbReference type="ChEBI" id="CHEBI:30616"/>
        <dbReference type="ChEBI" id="CHEBI:46858"/>
        <dbReference type="ChEBI" id="CHEBI:61978"/>
        <dbReference type="ChEBI" id="CHEBI:456216"/>
        <dbReference type="EC" id="2.7.10.1"/>
    </reaction>
</comment>
<dbReference type="EnsemblMetazoa" id="XM_019998194.1">
    <property type="protein sequence ID" value="XP_019853753.1"/>
    <property type="gene ID" value="LOC100636458"/>
</dbReference>
<feature type="domain" description="SRCR" evidence="15">
    <location>
        <begin position="31"/>
        <end position="131"/>
    </location>
</feature>
<dbReference type="GO" id="GO:0043235">
    <property type="term" value="C:receptor complex"/>
    <property type="evidence" value="ECO:0007669"/>
    <property type="project" value="TreeGrafter"/>
</dbReference>
<dbReference type="SMART" id="SM00202">
    <property type="entry name" value="SR"/>
    <property type="match status" value="1"/>
</dbReference>
<dbReference type="InterPro" id="IPR008266">
    <property type="entry name" value="Tyr_kinase_AS"/>
</dbReference>
<dbReference type="AlphaFoldDB" id="A0AAN0JAP5"/>
<feature type="transmembrane region" description="Helical" evidence="12">
    <location>
        <begin position="669"/>
        <end position="694"/>
    </location>
</feature>
<organism evidence="16 17">
    <name type="scientific">Amphimedon queenslandica</name>
    <name type="common">Sponge</name>
    <dbReference type="NCBI Taxonomy" id="400682"/>
    <lineage>
        <taxon>Eukaryota</taxon>
        <taxon>Metazoa</taxon>
        <taxon>Porifera</taxon>
        <taxon>Demospongiae</taxon>
        <taxon>Heteroscleromorpha</taxon>
        <taxon>Haplosclerida</taxon>
        <taxon>Niphatidae</taxon>
        <taxon>Amphimedon</taxon>
    </lineage>
</organism>
<keyword evidence="12" id="KW-0812">Transmembrane</keyword>
<dbReference type="InterPro" id="IPR036772">
    <property type="entry name" value="SRCR-like_dom_sf"/>
</dbReference>
<dbReference type="PROSITE" id="PS00107">
    <property type="entry name" value="PROTEIN_KINASE_ATP"/>
    <property type="match status" value="1"/>
</dbReference>
<feature type="signal peptide" evidence="13">
    <location>
        <begin position="1"/>
        <end position="22"/>
    </location>
</feature>
<evidence type="ECO:0000256" key="1">
    <source>
        <dbReference type="ARBA" id="ARBA00004167"/>
    </source>
</evidence>
<keyword evidence="3 10" id="KW-0547">Nucleotide-binding</keyword>
<evidence type="ECO:0000256" key="7">
    <source>
        <dbReference type="ARBA" id="ARBA00023157"/>
    </source>
</evidence>
<evidence type="ECO:0000256" key="3">
    <source>
        <dbReference type="ARBA" id="ARBA00022741"/>
    </source>
</evidence>
<keyword evidence="12" id="KW-0472">Membrane</keyword>
<dbReference type="PANTHER" id="PTHR24416:SF483">
    <property type="entry name" value="HEPATOCYTE GROWTH FACTOR RECEPTOR"/>
    <property type="match status" value="1"/>
</dbReference>
<feature type="transmembrane region" description="Helical" evidence="12">
    <location>
        <begin position="818"/>
        <end position="839"/>
    </location>
</feature>
<dbReference type="PROSITE" id="PS50011">
    <property type="entry name" value="PROTEIN_KINASE_DOM"/>
    <property type="match status" value="1"/>
</dbReference>
<evidence type="ECO:0000256" key="11">
    <source>
        <dbReference type="SAM" id="MobiDB-lite"/>
    </source>
</evidence>
<dbReference type="SUPFAM" id="SSF56112">
    <property type="entry name" value="Protein kinase-like (PK-like)"/>
    <property type="match status" value="1"/>
</dbReference>
<protein>
    <recommendedName>
        <fullName evidence="18">Receptor protein-tyrosine kinase</fullName>
    </recommendedName>
</protein>
<gene>
    <name evidence="16" type="primary">100636458</name>
</gene>
<evidence type="ECO:0000256" key="6">
    <source>
        <dbReference type="ARBA" id="ARBA00023137"/>
    </source>
</evidence>
<dbReference type="FunFam" id="1.10.510.10:FF:000554">
    <property type="entry name" value="Predicted protein"/>
    <property type="match status" value="1"/>
</dbReference>
<evidence type="ECO:0000256" key="9">
    <source>
        <dbReference type="PROSITE-ProRule" id="PRU00196"/>
    </source>
</evidence>
<dbReference type="CDD" id="cd00192">
    <property type="entry name" value="PTKc"/>
    <property type="match status" value="1"/>
</dbReference>
<accession>A0AAN0JAP5</accession>
<dbReference type="InterPro" id="IPR050122">
    <property type="entry name" value="RTK"/>
</dbReference>
<dbReference type="Proteomes" id="UP000007879">
    <property type="component" value="Unassembled WGS sequence"/>
</dbReference>
<dbReference type="GO" id="GO:0004714">
    <property type="term" value="F:transmembrane receptor protein tyrosine kinase activity"/>
    <property type="evidence" value="ECO:0007669"/>
    <property type="project" value="UniProtKB-EC"/>
</dbReference>
<evidence type="ECO:0000259" key="14">
    <source>
        <dbReference type="PROSITE" id="PS50011"/>
    </source>
</evidence>
<evidence type="ECO:0000256" key="5">
    <source>
        <dbReference type="ARBA" id="ARBA00022840"/>
    </source>
</evidence>
<name>A0AAN0JAP5_AMPQE</name>
<dbReference type="Pfam" id="PF07714">
    <property type="entry name" value="PK_Tyr_Ser-Thr"/>
    <property type="match status" value="1"/>
</dbReference>
<keyword evidence="17" id="KW-1185">Reference proteome</keyword>
<dbReference type="GO" id="GO:0005524">
    <property type="term" value="F:ATP binding"/>
    <property type="evidence" value="ECO:0007669"/>
    <property type="project" value="UniProtKB-UniRule"/>
</dbReference>
<comment type="caution">
    <text evidence="9">Lacks conserved residue(s) required for the propagation of feature annotation.</text>
</comment>
<proteinExistence type="predicted"/>
<dbReference type="PROSITE" id="PS00109">
    <property type="entry name" value="PROTEIN_KINASE_TYR"/>
    <property type="match status" value="1"/>
</dbReference>
<dbReference type="Gene3D" id="1.10.510.10">
    <property type="entry name" value="Transferase(Phosphotransferase) domain 1"/>
    <property type="match status" value="1"/>
</dbReference>
<dbReference type="GO" id="GO:0007169">
    <property type="term" value="P:cell surface receptor protein tyrosine kinase signaling pathway"/>
    <property type="evidence" value="ECO:0007669"/>
    <property type="project" value="TreeGrafter"/>
</dbReference>
<keyword evidence="4" id="KW-0418">Kinase</keyword>
<feature type="binding site" evidence="10">
    <location>
        <position position="789"/>
    </location>
    <ligand>
        <name>ATP</name>
        <dbReference type="ChEBI" id="CHEBI:30616"/>
    </ligand>
</feature>
<sequence>MAVTESLILIIISSCFLVLTKAQTCKYDGEVQLSGMGFNTPDKGILFVCKNNKKHSLCSTEHDNNNAQAACRQLGFIEGRVVESKRIKSGKTFSPLIFFCTGTEDRMANGGCRNATLNNCESNRNFIIQCYSRFISFLSFESETDANEANHSFELPFPIQIGNSNVSTARIYNHGLISFGDYLLQPSDPNIDSYITLLPFFSWGHRLTFGGALYHTDVESYPFTIVNRFISNSTGEMFAASLILVGQWRGDSGLEFQAIVASNETTTRVIFTYLCVSKLIPQKADIGFNVPNYESKHFRYSDTPYSRQIGCINKPVDVDYFNLLYTLTERTSNGSQGVNPVRMSNCSEVGLLSGCCRPFQDPTKSCRSRGGCYCDSLCYRYNDCCPDVGREGLEKPCLPVCENGTVNKEGNTYFNSGVSSICVNGMQRYIARMNGGATFPSRGVFCQQIRDQINGSTNLERLSEQTLSQFFVDRDNLNCNGFEKTIAQCPFQELQPRLSREAAALKCPSLDTERCTNGEVMLEDSTSSSKGFLHICVLNKWRAVCTSIQVNAARVVCSHLSGHNSNNAVTVQTLPVNQQPPGITSFSCISSATSLANCSFTFDDCQQPFVQARIDCNDPSASNRPPPPTLSASTRRPTIMPSTPSISSLLPSLRPTGTSSDGNGDLVEVVGYILGTLAGAVIIIVVTICLFIVIMKRQNKRDQQQLELNEMNESTLRYVRNFVKMTSSDKLFTRVETSLKLLEDFNSAGLIIDNTSLRLLDSIGQGEFGLVYKAHLFDDQGAPIDVAVKTLKGTYDQNDINNLLLESLKMKELSHQNVMSIIGVCLDAGTAPFIILPYMSGGSLHSYLQRNRNSIILTDDAIDPEQKVGIQLTSICLQIAKGMQYISSKGIIHRDLAARNCMLDHNGIIKVADFGLSKSLYEKLYYKQEKDETVKLPVKWMAIESINDGIFSEKSDVWSFGVTCWEVYSGGKVPYGGLSPMSIPKLLEEGHRMNKPNNNACCDNMYNEMMLQCWNASPEERPSFLNLLQKIERILMSMANYLDINQMFTLQEEESTEA</sequence>
<feature type="domain" description="SRCR" evidence="15">
    <location>
        <begin position="520"/>
        <end position="617"/>
    </location>
</feature>
<keyword evidence="12" id="KW-1133">Transmembrane helix</keyword>
<evidence type="ECO:0008006" key="18">
    <source>
        <dbReference type="Google" id="ProtNLM"/>
    </source>
</evidence>
<evidence type="ECO:0000256" key="10">
    <source>
        <dbReference type="PROSITE-ProRule" id="PRU10141"/>
    </source>
</evidence>
<feature type="disulfide bond" evidence="9">
    <location>
        <begin position="588"/>
        <end position="598"/>
    </location>
</feature>
<dbReference type="PRINTS" id="PR00109">
    <property type="entry name" value="TYRKINASE"/>
</dbReference>
<feature type="chain" id="PRO_5042955695" description="Receptor protein-tyrosine kinase" evidence="13">
    <location>
        <begin position="23"/>
        <end position="1058"/>
    </location>
</feature>
<dbReference type="InterPro" id="IPR001190">
    <property type="entry name" value="SRCR"/>
</dbReference>
<feature type="domain" description="Protein kinase" evidence="14">
    <location>
        <begin position="757"/>
        <end position="1035"/>
    </location>
</feature>
<dbReference type="SUPFAM" id="SSF56487">
    <property type="entry name" value="SRCR-like"/>
    <property type="match status" value="2"/>
</dbReference>
<dbReference type="InterPro" id="IPR000719">
    <property type="entry name" value="Prot_kinase_dom"/>
</dbReference>
<feature type="compositionally biased region" description="Low complexity" evidence="11">
    <location>
        <begin position="636"/>
        <end position="656"/>
    </location>
</feature>
<dbReference type="Gene3D" id="3.30.200.20">
    <property type="entry name" value="Phosphorylase Kinase, domain 1"/>
    <property type="match status" value="1"/>
</dbReference>
<reference evidence="17" key="1">
    <citation type="journal article" date="2010" name="Nature">
        <title>The Amphimedon queenslandica genome and the evolution of animal complexity.</title>
        <authorList>
            <person name="Srivastava M."/>
            <person name="Simakov O."/>
            <person name="Chapman J."/>
            <person name="Fahey B."/>
            <person name="Gauthier M.E."/>
            <person name="Mitros T."/>
            <person name="Richards G.S."/>
            <person name="Conaco C."/>
            <person name="Dacre M."/>
            <person name="Hellsten U."/>
            <person name="Larroux C."/>
            <person name="Putnam N.H."/>
            <person name="Stanke M."/>
            <person name="Adamska M."/>
            <person name="Darling A."/>
            <person name="Degnan S.M."/>
            <person name="Oakley T.H."/>
            <person name="Plachetzki D.C."/>
            <person name="Zhai Y."/>
            <person name="Adamski M."/>
            <person name="Calcino A."/>
            <person name="Cummins S.F."/>
            <person name="Goodstein D.M."/>
            <person name="Harris C."/>
            <person name="Jackson D.J."/>
            <person name="Leys S.P."/>
            <person name="Shu S."/>
            <person name="Woodcroft B.J."/>
            <person name="Vervoort M."/>
            <person name="Kosik K.S."/>
            <person name="Manning G."/>
            <person name="Degnan B.M."/>
            <person name="Rokhsar D.S."/>
        </authorList>
    </citation>
    <scope>NUCLEOTIDE SEQUENCE [LARGE SCALE GENOMIC DNA]</scope>
</reference>
<evidence type="ECO:0000313" key="17">
    <source>
        <dbReference type="Proteomes" id="UP000007879"/>
    </source>
</evidence>
<keyword evidence="7 9" id="KW-1015">Disulfide bond</keyword>
<evidence type="ECO:0000256" key="8">
    <source>
        <dbReference type="ARBA" id="ARBA00051243"/>
    </source>
</evidence>
<keyword evidence="2" id="KW-0808">Transferase</keyword>
<evidence type="ECO:0000256" key="4">
    <source>
        <dbReference type="ARBA" id="ARBA00022777"/>
    </source>
</evidence>
<dbReference type="InterPro" id="IPR020635">
    <property type="entry name" value="Tyr_kinase_cat_dom"/>
</dbReference>
<feature type="region of interest" description="Disordered" evidence="11">
    <location>
        <begin position="616"/>
        <end position="659"/>
    </location>
</feature>
<evidence type="ECO:0000256" key="12">
    <source>
        <dbReference type="SAM" id="Phobius"/>
    </source>
</evidence>
<dbReference type="SMART" id="SM00219">
    <property type="entry name" value="TyrKc"/>
    <property type="match status" value="1"/>
</dbReference>
<dbReference type="InterPro" id="IPR017441">
    <property type="entry name" value="Protein_kinase_ATP_BS"/>
</dbReference>
<dbReference type="GO" id="GO:0005886">
    <property type="term" value="C:plasma membrane"/>
    <property type="evidence" value="ECO:0007669"/>
    <property type="project" value="TreeGrafter"/>
</dbReference>
<dbReference type="PANTHER" id="PTHR24416">
    <property type="entry name" value="TYROSINE-PROTEIN KINASE RECEPTOR"/>
    <property type="match status" value="1"/>
</dbReference>
<dbReference type="Gene3D" id="3.10.250.10">
    <property type="entry name" value="SRCR-like domain"/>
    <property type="match status" value="2"/>
</dbReference>
<dbReference type="InterPro" id="IPR011009">
    <property type="entry name" value="Kinase-like_dom_sf"/>
</dbReference>
<evidence type="ECO:0000256" key="2">
    <source>
        <dbReference type="ARBA" id="ARBA00022679"/>
    </source>
</evidence>
<keyword evidence="13" id="KW-0732">Signal</keyword>
<dbReference type="Pfam" id="PF00530">
    <property type="entry name" value="SRCR"/>
    <property type="match status" value="1"/>
</dbReference>